<organism evidence="3 4">
    <name type="scientific">Phytophthora megakarya</name>
    <dbReference type="NCBI Taxonomy" id="4795"/>
    <lineage>
        <taxon>Eukaryota</taxon>
        <taxon>Sar</taxon>
        <taxon>Stramenopiles</taxon>
        <taxon>Oomycota</taxon>
        <taxon>Peronosporomycetes</taxon>
        <taxon>Peronosporales</taxon>
        <taxon>Peronosporaceae</taxon>
        <taxon>Phytophthora</taxon>
    </lineage>
</organism>
<keyword evidence="2" id="KW-0472">Membrane</keyword>
<protein>
    <submittedName>
        <fullName evidence="3">Uncharacterized protein</fullName>
    </submittedName>
</protein>
<feature type="transmembrane region" description="Helical" evidence="2">
    <location>
        <begin position="204"/>
        <end position="225"/>
    </location>
</feature>
<reference evidence="4" key="1">
    <citation type="submission" date="2017-03" db="EMBL/GenBank/DDBJ databases">
        <title>Phytopthora megakarya and P. palmivora, two closely related causual agents of cacao black pod achieved similar genome size and gene model numbers by different mechanisms.</title>
        <authorList>
            <person name="Ali S."/>
            <person name="Shao J."/>
            <person name="Larry D.J."/>
            <person name="Kronmiller B."/>
            <person name="Shen D."/>
            <person name="Strem M.D."/>
            <person name="Melnick R.L."/>
            <person name="Guiltinan M.J."/>
            <person name="Tyler B.M."/>
            <person name="Meinhardt L.W."/>
            <person name="Bailey B.A."/>
        </authorList>
    </citation>
    <scope>NUCLEOTIDE SEQUENCE [LARGE SCALE GENOMIC DNA]</scope>
    <source>
        <strain evidence="4">zdho120</strain>
    </source>
</reference>
<dbReference type="AlphaFoldDB" id="A0A225V882"/>
<evidence type="ECO:0000256" key="1">
    <source>
        <dbReference type="SAM" id="MobiDB-lite"/>
    </source>
</evidence>
<dbReference type="OrthoDB" id="97490at2759"/>
<feature type="region of interest" description="Disordered" evidence="1">
    <location>
        <begin position="33"/>
        <end position="160"/>
    </location>
</feature>
<evidence type="ECO:0000313" key="4">
    <source>
        <dbReference type="Proteomes" id="UP000198211"/>
    </source>
</evidence>
<dbReference type="EMBL" id="NBNE01006662">
    <property type="protein sequence ID" value="OWZ01691.1"/>
    <property type="molecule type" value="Genomic_DNA"/>
</dbReference>
<evidence type="ECO:0000313" key="3">
    <source>
        <dbReference type="EMBL" id="OWZ01691.1"/>
    </source>
</evidence>
<keyword evidence="2" id="KW-0812">Transmembrane</keyword>
<name>A0A225V882_9STRA</name>
<comment type="caution">
    <text evidence="3">The sequence shown here is derived from an EMBL/GenBank/DDBJ whole genome shotgun (WGS) entry which is preliminary data.</text>
</comment>
<dbReference type="Proteomes" id="UP000198211">
    <property type="component" value="Unassembled WGS sequence"/>
</dbReference>
<evidence type="ECO:0000256" key="2">
    <source>
        <dbReference type="SAM" id="Phobius"/>
    </source>
</evidence>
<feature type="compositionally biased region" description="Acidic residues" evidence="1">
    <location>
        <begin position="42"/>
        <end position="54"/>
    </location>
</feature>
<feature type="compositionally biased region" description="Basic and acidic residues" evidence="1">
    <location>
        <begin position="55"/>
        <end position="65"/>
    </location>
</feature>
<keyword evidence="4" id="KW-1185">Reference proteome</keyword>
<accession>A0A225V882</accession>
<sequence length="467" mass="51348">MVINDAMAESVAEDANEVLAFLLGSTPVLESMSTTSSVQLDDMPEMEPVSDSDLDPSKDESDQLRSSDTVDAVESLLEETDMPSVEQKDPAICTENPNVEVSSTAVEVESESDSIANTAEVEHEDDSAAATTDAPRQSESLEKTQLKRKKTQVNKSKSGTAMKTKVTNTRRGSAQVTTTIAPVKLISESKEKGDDSMPTTEEMLFVGSVAAVLVLYLVACVYSFFHPLVVPLPDYEDLYSAYDISNVSVHIVHPVDNSQITPQGVAFEWKLANFPKEALQLYGAEVFRYRVSLDNEVVTEEVEFLTIEEEDKEETLNRSIRFPIPIREFTRNEDDETNRLVKLHLEVTIPIPGLIEEITTFEQDVVVQKPPPPAPEDGVHLTLTSPLNDTIFAQSQPIVLEYTAVNVKNMELLLDDDVHVKKTLVEDGNLLLRGLGAGPHTFEIRALDEQGGIVDTSTVRVVIAEAA</sequence>
<proteinExistence type="predicted"/>
<gene>
    <name evidence="3" type="ORF">PHMEG_00026870</name>
</gene>
<keyword evidence="2" id="KW-1133">Transmembrane helix</keyword>